<dbReference type="Proteomes" id="UP001589738">
    <property type="component" value="Unassembled WGS sequence"/>
</dbReference>
<comment type="caution">
    <text evidence="1">The sequence shown here is derived from an EMBL/GenBank/DDBJ whole genome shotgun (WGS) entry which is preliminary data.</text>
</comment>
<dbReference type="InterPro" id="IPR052922">
    <property type="entry name" value="Cytidylate_Kinase-2"/>
</dbReference>
<evidence type="ECO:0000313" key="2">
    <source>
        <dbReference type="Proteomes" id="UP001589738"/>
    </source>
</evidence>
<name>A0ABV6KMP2_9BACI</name>
<dbReference type="SUPFAM" id="SSF52540">
    <property type="entry name" value="P-loop containing nucleoside triphosphate hydrolases"/>
    <property type="match status" value="1"/>
</dbReference>
<evidence type="ECO:0000313" key="1">
    <source>
        <dbReference type="EMBL" id="MFC0474539.1"/>
    </source>
</evidence>
<accession>A0ABV6KMP2</accession>
<dbReference type="InterPro" id="IPR027417">
    <property type="entry name" value="P-loop_NTPase"/>
</dbReference>
<sequence length="182" mass="21971">MQVKKIHIVGSVGSGKTFLAKRLSKDLNIPHYELDNVVWKRFQTGDIRRSEKERDAFLRNIVNSDAWINEGVHYQWVTESFVNADLIIFLDTRFSKRTYRIIKRYFLQQLGLEKSNYKSTFSMFMRMFRWNTYFEKVSKREIIELLKEFDDKVIIIRDDHELETYLRQKEDEVVEDEKVSIT</sequence>
<dbReference type="PANTHER" id="PTHR37816">
    <property type="entry name" value="YALI0E33011P"/>
    <property type="match status" value="1"/>
</dbReference>
<protein>
    <submittedName>
        <fullName evidence="1">DNA topology modulation protein FlaR</fullName>
    </submittedName>
</protein>
<reference evidence="1 2" key="1">
    <citation type="submission" date="2024-09" db="EMBL/GenBank/DDBJ databases">
        <authorList>
            <person name="Sun Q."/>
            <person name="Mori K."/>
        </authorList>
    </citation>
    <scope>NUCLEOTIDE SEQUENCE [LARGE SCALE GENOMIC DNA]</scope>
    <source>
        <strain evidence="1 2">CGMCC 1.9126</strain>
    </source>
</reference>
<dbReference type="Gene3D" id="3.40.50.300">
    <property type="entry name" value="P-loop containing nucleotide triphosphate hydrolases"/>
    <property type="match status" value="1"/>
</dbReference>
<proteinExistence type="predicted"/>
<dbReference type="EMBL" id="JBHLUU010000016">
    <property type="protein sequence ID" value="MFC0474539.1"/>
    <property type="molecule type" value="Genomic_DNA"/>
</dbReference>
<organism evidence="1 2">
    <name type="scientific">Robertmurraya beringensis</name>
    <dbReference type="NCBI Taxonomy" id="641660"/>
    <lineage>
        <taxon>Bacteria</taxon>
        <taxon>Bacillati</taxon>
        <taxon>Bacillota</taxon>
        <taxon>Bacilli</taxon>
        <taxon>Bacillales</taxon>
        <taxon>Bacillaceae</taxon>
        <taxon>Robertmurraya</taxon>
    </lineage>
</organism>
<keyword evidence="2" id="KW-1185">Reference proteome</keyword>
<gene>
    <name evidence="1" type="ORF">ACFFHF_04405</name>
</gene>
<dbReference type="RefSeq" id="WP_340903355.1">
    <property type="nucleotide sequence ID" value="NZ_JBHLUU010000016.1"/>
</dbReference>
<dbReference type="PANTHER" id="PTHR37816:SF2">
    <property type="entry name" value="DNA TOPOLOGY MODULATION PROTEIN FLAR-RELATED PROTEIN"/>
    <property type="match status" value="1"/>
</dbReference>